<dbReference type="Gene3D" id="3.60.10.10">
    <property type="entry name" value="Endonuclease/exonuclease/phosphatase"/>
    <property type="match status" value="1"/>
</dbReference>
<dbReference type="PANTHER" id="PTHR15822:SF23">
    <property type="entry name" value="ENDONUCLEASE_EXONUCLEASE_PHOSPHATASE FAMILY PROTEIN"/>
    <property type="match status" value="1"/>
</dbReference>
<keyword evidence="4" id="KW-1185">Reference proteome</keyword>
<dbReference type="Proteomes" id="UP000664601">
    <property type="component" value="Unassembled WGS sequence"/>
</dbReference>
<name>A0ABS3L5J6_9ENTE</name>
<evidence type="ECO:0000259" key="2">
    <source>
        <dbReference type="Pfam" id="PF03372"/>
    </source>
</evidence>
<dbReference type="CDD" id="cd09079">
    <property type="entry name" value="RgfB-like"/>
    <property type="match status" value="1"/>
</dbReference>
<keyword evidence="1" id="KW-0378">Hydrolase</keyword>
<dbReference type="RefSeq" id="WP_207671835.1">
    <property type="nucleotide sequence ID" value="NZ_JAFREM010000004.1"/>
</dbReference>
<gene>
    <name evidence="3" type="ORF">JZO70_01840</name>
</gene>
<dbReference type="PANTHER" id="PTHR15822">
    <property type="entry name" value="TRAF AND TNF RECEPTOR-ASSOCIATED PROTEIN"/>
    <property type="match status" value="1"/>
</dbReference>
<dbReference type="SUPFAM" id="SSF56219">
    <property type="entry name" value="DNase I-like"/>
    <property type="match status" value="1"/>
</dbReference>
<protein>
    <submittedName>
        <fullName evidence="3">Endonuclease/exonuclease/phosphatase family protein</fullName>
    </submittedName>
</protein>
<dbReference type="GO" id="GO:0004519">
    <property type="term" value="F:endonuclease activity"/>
    <property type="evidence" value="ECO:0007669"/>
    <property type="project" value="UniProtKB-KW"/>
</dbReference>
<comment type="caution">
    <text evidence="3">The sequence shown here is derived from an EMBL/GenBank/DDBJ whole genome shotgun (WGS) entry which is preliminary data.</text>
</comment>
<dbReference type="EMBL" id="JAFREM010000004">
    <property type="protein sequence ID" value="MBO1304887.1"/>
    <property type="molecule type" value="Genomic_DNA"/>
</dbReference>
<evidence type="ECO:0000313" key="4">
    <source>
        <dbReference type="Proteomes" id="UP000664601"/>
    </source>
</evidence>
<feature type="domain" description="Endonuclease/exonuclease/phosphatase" evidence="2">
    <location>
        <begin position="17"/>
        <end position="266"/>
    </location>
</feature>
<evidence type="ECO:0000256" key="1">
    <source>
        <dbReference type="ARBA" id="ARBA00022801"/>
    </source>
</evidence>
<accession>A0ABS3L5J6</accession>
<dbReference type="InterPro" id="IPR005135">
    <property type="entry name" value="Endo/exonuclease/phosphatase"/>
</dbReference>
<evidence type="ECO:0000313" key="3">
    <source>
        <dbReference type="EMBL" id="MBO1304887.1"/>
    </source>
</evidence>
<dbReference type="InterPro" id="IPR051547">
    <property type="entry name" value="TDP2-like"/>
</dbReference>
<dbReference type="Pfam" id="PF03372">
    <property type="entry name" value="Exo_endo_phos"/>
    <property type="match status" value="1"/>
</dbReference>
<proteinExistence type="predicted"/>
<keyword evidence="3" id="KW-0255">Endonuclease</keyword>
<sequence>MKVLTLNTHSWMEEDAEKQIEVLAQTIAGNDYDIVGLQEVNQRIDAPAASLDKYFQPTLDQKAIHEDNFLYLLIQRLNELGCLYYWSWVYNHIGYDIYHEGVGILSKSPLDPQALLISQDDDPADYRTRNVVIVRTHYEQQEIMIANGHFSWWLSPDEGFSYEWKQLESELAKSSLPLIIMGDFNNAADIADEGYHLVLNSPLQLRDSFQQAKVRQGEGTVEKPIDGWQENQASIRIDYIFSQSYFKTQTYRTLFDGKDTPQISDHLGVEASFSWSI</sequence>
<keyword evidence="3" id="KW-0540">Nuclease</keyword>
<reference evidence="3 4" key="1">
    <citation type="submission" date="2021-03" db="EMBL/GenBank/DDBJ databases">
        <title>Enterococcal diversity collection.</title>
        <authorList>
            <person name="Gilmore M.S."/>
            <person name="Schwartzman J."/>
            <person name="Van Tyne D."/>
            <person name="Martin M."/>
            <person name="Earl A.M."/>
            <person name="Manson A.L."/>
            <person name="Straub T."/>
            <person name="Salamzade R."/>
            <person name="Saavedra J."/>
            <person name="Lebreton F."/>
            <person name="Prichula J."/>
            <person name="Schaufler K."/>
            <person name="Gaca A."/>
            <person name="Sgardioli B."/>
            <person name="Wagenaar J."/>
            <person name="Strong T."/>
        </authorList>
    </citation>
    <scope>NUCLEOTIDE SEQUENCE [LARGE SCALE GENOMIC DNA]</scope>
    <source>
        <strain evidence="3 4">669A</strain>
    </source>
</reference>
<dbReference type="InterPro" id="IPR036691">
    <property type="entry name" value="Endo/exonu/phosph_ase_sf"/>
</dbReference>
<organism evidence="3 4">
    <name type="scientific">Candidatus Enterococcus moelleringii</name>
    <dbReference type="NCBI Taxonomy" id="2815325"/>
    <lineage>
        <taxon>Bacteria</taxon>
        <taxon>Bacillati</taxon>
        <taxon>Bacillota</taxon>
        <taxon>Bacilli</taxon>
        <taxon>Lactobacillales</taxon>
        <taxon>Enterococcaceae</taxon>
        <taxon>Enterococcus</taxon>
    </lineage>
</organism>